<dbReference type="Pfam" id="PF00581">
    <property type="entry name" value="Rhodanese"/>
    <property type="match status" value="1"/>
</dbReference>
<proteinExistence type="predicted"/>
<protein>
    <submittedName>
        <fullName evidence="2">Rhodanese-related sulfurtransferase</fullName>
    </submittedName>
</protein>
<dbReference type="InterPro" id="IPR052367">
    <property type="entry name" value="Thiosulfate_ST/Rhodanese-like"/>
</dbReference>
<sequence>MSAAATKVATDPRPLTGRAWAVVVTLLLGVLTLAGCAGGNSVTTATPTQWISASSKPGVVVVDVRTPQEYAAGHVKDAINVDVESPDFATRIAGLDKATSYAVYCQSGRRSALATKAMQDAGFTSITNLKGGIGDLAAAGAPIVS</sequence>
<dbReference type="RefSeq" id="WP_092608050.1">
    <property type="nucleotide sequence ID" value="NZ_FMYF01000003.1"/>
</dbReference>
<evidence type="ECO:0000313" key="3">
    <source>
        <dbReference type="Proteomes" id="UP000199086"/>
    </source>
</evidence>
<dbReference type="SUPFAM" id="SSF52821">
    <property type="entry name" value="Rhodanese/Cell cycle control phosphatase"/>
    <property type="match status" value="1"/>
</dbReference>
<gene>
    <name evidence="2" type="ORF">GA0111570_103338</name>
</gene>
<dbReference type="OrthoDB" id="9800872at2"/>
<dbReference type="EMBL" id="FMYF01000003">
    <property type="protein sequence ID" value="SDB81757.1"/>
    <property type="molecule type" value="Genomic_DNA"/>
</dbReference>
<accession>A0A1G6GID1</accession>
<dbReference type="CDD" id="cd00158">
    <property type="entry name" value="RHOD"/>
    <property type="match status" value="1"/>
</dbReference>
<dbReference type="PROSITE" id="PS50206">
    <property type="entry name" value="RHODANESE_3"/>
    <property type="match status" value="1"/>
</dbReference>
<dbReference type="Gene3D" id="3.40.250.10">
    <property type="entry name" value="Rhodanese-like domain"/>
    <property type="match status" value="1"/>
</dbReference>
<dbReference type="GO" id="GO:0016740">
    <property type="term" value="F:transferase activity"/>
    <property type="evidence" value="ECO:0007669"/>
    <property type="project" value="UniProtKB-KW"/>
</dbReference>
<dbReference type="SMART" id="SM00450">
    <property type="entry name" value="RHOD"/>
    <property type="match status" value="1"/>
</dbReference>
<keyword evidence="2" id="KW-0808">Transferase</keyword>
<dbReference type="STRING" id="1577474.GA0111570_103338"/>
<name>A0A1G6GID1_9ACTN</name>
<organism evidence="2 3">
    <name type="scientific">Raineyella antarctica</name>
    <dbReference type="NCBI Taxonomy" id="1577474"/>
    <lineage>
        <taxon>Bacteria</taxon>
        <taxon>Bacillati</taxon>
        <taxon>Actinomycetota</taxon>
        <taxon>Actinomycetes</taxon>
        <taxon>Propionibacteriales</taxon>
        <taxon>Propionibacteriaceae</taxon>
        <taxon>Raineyella</taxon>
    </lineage>
</organism>
<reference evidence="2 3" key="1">
    <citation type="submission" date="2016-06" db="EMBL/GenBank/DDBJ databases">
        <authorList>
            <person name="Olsen C.W."/>
            <person name="Carey S."/>
            <person name="Hinshaw L."/>
            <person name="Karasin A.I."/>
        </authorList>
    </citation>
    <scope>NUCLEOTIDE SEQUENCE [LARGE SCALE GENOMIC DNA]</scope>
    <source>
        <strain evidence="2 3">LZ-22</strain>
    </source>
</reference>
<dbReference type="PANTHER" id="PTHR45431:SF3">
    <property type="entry name" value="RHODANESE-LIKE DOMAIN-CONTAINING PROTEIN 15, CHLOROPLASTIC"/>
    <property type="match status" value="1"/>
</dbReference>
<dbReference type="InterPro" id="IPR036873">
    <property type="entry name" value="Rhodanese-like_dom_sf"/>
</dbReference>
<dbReference type="AlphaFoldDB" id="A0A1G6GID1"/>
<dbReference type="InterPro" id="IPR001763">
    <property type="entry name" value="Rhodanese-like_dom"/>
</dbReference>
<keyword evidence="3" id="KW-1185">Reference proteome</keyword>
<dbReference type="Proteomes" id="UP000199086">
    <property type="component" value="Unassembled WGS sequence"/>
</dbReference>
<evidence type="ECO:0000259" key="1">
    <source>
        <dbReference type="PROSITE" id="PS50206"/>
    </source>
</evidence>
<evidence type="ECO:0000313" key="2">
    <source>
        <dbReference type="EMBL" id="SDB81757.1"/>
    </source>
</evidence>
<feature type="domain" description="Rhodanese" evidence="1">
    <location>
        <begin position="55"/>
        <end position="145"/>
    </location>
</feature>
<dbReference type="PANTHER" id="PTHR45431">
    <property type="entry name" value="RHODANESE-LIKE DOMAIN-CONTAINING PROTEIN 15, CHLOROPLASTIC"/>
    <property type="match status" value="1"/>
</dbReference>